<accession>A0A3P8KUU6</accession>
<dbReference type="Proteomes" id="UP000271626">
    <property type="component" value="Chromosome"/>
</dbReference>
<feature type="domain" description="Solute-binding protein family 3/N-terminal" evidence="3">
    <location>
        <begin position="82"/>
        <end position="321"/>
    </location>
</feature>
<feature type="signal peptide" evidence="2">
    <location>
        <begin position="1"/>
        <end position="30"/>
    </location>
</feature>
<evidence type="ECO:0000313" key="4">
    <source>
        <dbReference type="EMBL" id="VDR40877.1"/>
    </source>
</evidence>
<dbReference type="OrthoDB" id="4633994at2"/>
<feature type="chain" id="PRO_5017977015" evidence="2">
    <location>
        <begin position="31"/>
        <end position="339"/>
    </location>
</feature>
<name>A0A3P8KUU6_TSUPA</name>
<keyword evidence="1 2" id="KW-0732">Signal</keyword>
<protein>
    <submittedName>
        <fullName evidence="4">Sulfate starvation-induced protein 7</fullName>
    </submittedName>
</protein>
<dbReference type="AlphaFoldDB" id="A0A3P8KUU6"/>
<reference evidence="4 5" key="1">
    <citation type="submission" date="2018-12" db="EMBL/GenBank/DDBJ databases">
        <authorList>
            <consortium name="Pathogen Informatics"/>
        </authorList>
    </citation>
    <scope>NUCLEOTIDE SEQUENCE [LARGE SCALE GENOMIC DNA]</scope>
    <source>
        <strain evidence="4 5">NCTC10741</strain>
    </source>
</reference>
<dbReference type="SUPFAM" id="SSF53850">
    <property type="entry name" value="Periplasmic binding protein-like II"/>
    <property type="match status" value="1"/>
</dbReference>
<proteinExistence type="predicted"/>
<dbReference type="PANTHER" id="PTHR35936">
    <property type="entry name" value="MEMBRANE-BOUND LYTIC MUREIN TRANSGLYCOSYLASE F"/>
    <property type="match status" value="1"/>
</dbReference>
<organism evidence="4 5">
    <name type="scientific">Tsukamurella paurometabola</name>
    <name type="common">Corynebacterium paurometabolum</name>
    <dbReference type="NCBI Taxonomy" id="2061"/>
    <lineage>
        <taxon>Bacteria</taxon>
        <taxon>Bacillati</taxon>
        <taxon>Actinomycetota</taxon>
        <taxon>Actinomycetes</taxon>
        <taxon>Mycobacteriales</taxon>
        <taxon>Tsukamurellaceae</taxon>
        <taxon>Tsukamurella</taxon>
    </lineage>
</organism>
<dbReference type="Pfam" id="PF00497">
    <property type="entry name" value="SBP_bac_3"/>
    <property type="match status" value="1"/>
</dbReference>
<dbReference type="RefSeq" id="WP_126197891.1">
    <property type="nucleotide sequence ID" value="NZ_CP085954.1"/>
</dbReference>
<evidence type="ECO:0000256" key="1">
    <source>
        <dbReference type="ARBA" id="ARBA00022729"/>
    </source>
</evidence>
<evidence type="ECO:0000313" key="5">
    <source>
        <dbReference type="Proteomes" id="UP000271626"/>
    </source>
</evidence>
<dbReference type="PROSITE" id="PS51257">
    <property type="entry name" value="PROKAR_LIPOPROTEIN"/>
    <property type="match status" value="1"/>
</dbReference>
<gene>
    <name evidence="4" type="primary">fliY</name>
    <name evidence="4" type="ORF">NCTC10741_04041</name>
</gene>
<dbReference type="InterPro" id="IPR001638">
    <property type="entry name" value="Solute-binding_3/MltF_N"/>
</dbReference>
<evidence type="ECO:0000259" key="3">
    <source>
        <dbReference type="SMART" id="SM00062"/>
    </source>
</evidence>
<dbReference type="EMBL" id="LR131273">
    <property type="protein sequence ID" value="VDR40877.1"/>
    <property type="molecule type" value="Genomic_DNA"/>
</dbReference>
<dbReference type="PANTHER" id="PTHR35936:SF17">
    <property type="entry name" value="ARGININE-BINDING EXTRACELLULAR PROTEIN ARTP"/>
    <property type="match status" value="1"/>
</dbReference>
<dbReference type="Gene3D" id="3.40.190.10">
    <property type="entry name" value="Periplasmic binding protein-like II"/>
    <property type="match status" value="2"/>
</dbReference>
<evidence type="ECO:0000256" key="2">
    <source>
        <dbReference type="SAM" id="SignalP"/>
    </source>
</evidence>
<dbReference type="SMART" id="SM00062">
    <property type="entry name" value="PBPb"/>
    <property type="match status" value="1"/>
</dbReference>
<sequence length="339" mass="35462">MTARSTARPTVRHRLPVLAAAIALAGAVLAGCGGQTTESTTASVTGAAGQQLNLTSKQDRIVPPKNEAAAALLPPAIRDRGVLRVAHGSGAGNAPFYFPSTDDDRVFIGDESDIAHLIAGALGLKIEESNTSWEGLFLGIDSGQFDLGVSNITVTEARKQKYDFATYRKDDLAVEVQESSTFTFTGGDSFSGRTVAVGSGTNQERILQRYDADLRAAGKPGIAIKNYQDNTGTYAALASGQIDAYFGPNPVSAFHVAQTRGTPNATKIVGRVSGAGSTLQGLIGATTRKDSGIIRAVQAALESTIRSGDYLKVLTRWGLEAEAVPTSEINPPGLPINDK</sequence>